<accession>A0A1J1JP28</accession>
<dbReference type="SUPFAM" id="SSF46689">
    <property type="entry name" value="Homeodomain-like"/>
    <property type="match status" value="1"/>
</dbReference>
<dbReference type="PANTHER" id="PTHR34849:SF3">
    <property type="entry name" value="SSR2962 PROTEIN"/>
    <property type="match status" value="1"/>
</dbReference>
<evidence type="ECO:0000313" key="1">
    <source>
        <dbReference type="EMBL" id="CUM62068.1"/>
    </source>
</evidence>
<gene>
    <name evidence="1" type="ORF">PLAM_4102</name>
</gene>
<dbReference type="EMBL" id="LO018304">
    <property type="protein sequence ID" value="CUM62068.1"/>
    <property type="molecule type" value="Genomic_DNA"/>
</dbReference>
<protein>
    <recommendedName>
        <fullName evidence="2">Antitoxin</fullName>
    </recommendedName>
</protein>
<evidence type="ECO:0008006" key="2">
    <source>
        <dbReference type="Google" id="ProtNLM"/>
    </source>
</evidence>
<name>A0A1J1JP28_PLAAG</name>
<dbReference type="AlphaFoldDB" id="A0A1J1JP28"/>
<dbReference type="Pfam" id="PF04255">
    <property type="entry name" value="DUF433"/>
    <property type="match status" value="1"/>
</dbReference>
<reference evidence="1" key="1">
    <citation type="submission" date="2015-09" db="EMBL/GenBank/DDBJ databases">
        <authorList>
            <person name="Jackson K.R."/>
            <person name="Lunt B.L."/>
            <person name="Fisher J.N.B."/>
            <person name="Gardner A.V."/>
            <person name="Bailey M.E."/>
            <person name="Deus L.M."/>
            <person name="Earl A.S."/>
            <person name="Gibby P.D."/>
            <person name="Hartmann K.A."/>
            <person name="Liu J.E."/>
            <person name="Manci A.M."/>
            <person name="Nielsen D.A."/>
            <person name="Solomon M.B."/>
            <person name="Breakwell D.P."/>
            <person name="Burnett S.H."/>
            <person name="Grose J.H."/>
        </authorList>
    </citation>
    <scope>NUCLEOTIDE SEQUENCE</scope>
    <source>
        <strain evidence="1">7805</strain>
    </source>
</reference>
<dbReference type="InterPro" id="IPR007367">
    <property type="entry name" value="DUF433"/>
</dbReference>
<dbReference type="Gene3D" id="1.10.10.10">
    <property type="entry name" value="Winged helix-like DNA-binding domain superfamily/Winged helix DNA-binding domain"/>
    <property type="match status" value="1"/>
</dbReference>
<sequence>MDRISVNPQIHFGKPCIVGTRITVQSVLELLNEGLSFVEIIRDYYPDLQVEDIRACLQYAIALVAAEDVHLTLA</sequence>
<dbReference type="InterPro" id="IPR009057">
    <property type="entry name" value="Homeodomain-like_sf"/>
</dbReference>
<dbReference type="PANTHER" id="PTHR34849">
    <property type="entry name" value="SSL5025 PROTEIN"/>
    <property type="match status" value="1"/>
</dbReference>
<organism evidence="1">
    <name type="scientific">Planktothrix agardhii</name>
    <name type="common">Oscillatoria agardhii</name>
    <dbReference type="NCBI Taxonomy" id="1160"/>
    <lineage>
        <taxon>Bacteria</taxon>
        <taxon>Bacillati</taxon>
        <taxon>Cyanobacteriota</taxon>
        <taxon>Cyanophyceae</taxon>
        <taxon>Oscillatoriophycideae</taxon>
        <taxon>Oscillatoriales</taxon>
        <taxon>Microcoleaceae</taxon>
        <taxon>Planktothrix</taxon>
    </lineage>
</organism>
<dbReference type="RefSeq" id="WP_235751944.1">
    <property type="nucleotide sequence ID" value="NZ_JBIIEP010000027.1"/>
</dbReference>
<dbReference type="InterPro" id="IPR036388">
    <property type="entry name" value="WH-like_DNA-bd_sf"/>
</dbReference>
<proteinExistence type="predicted"/>